<evidence type="ECO:0000313" key="2">
    <source>
        <dbReference type="Proteomes" id="UP001181046"/>
    </source>
</evidence>
<keyword evidence="2" id="KW-1185">Reference proteome</keyword>
<organism evidence="1 2">
    <name type="scientific">Enterococcus xiangfangensis</name>
    <dbReference type="NCBI Taxonomy" id="1296537"/>
    <lineage>
        <taxon>Bacteria</taxon>
        <taxon>Bacillati</taxon>
        <taxon>Bacillota</taxon>
        <taxon>Bacilli</taxon>
        <taxon>Lactobacillales</taxon>
        <taxon>Enterococcaceae</taxon>
        <taxon>Enterococcus</taxon>
    </lineage>
</organism>
<dbReference type="RefSeq" id="WP_311829270.1">
    <property type="nucleotide sequence ID" value="NZ_JARQAJ010000001.1"/>
</dbReference>
<accession>A0ABU3F753</accession>
<dbReference type="EMBL" id="JARQAJ010000001">
    <property type="protein sequence ID" value="MDT2758499.1"/>
    <property type="molecule type" value="Genomic_DNA"/>
</dbReference>
<comment type="caution">
    <text evidence="1">The sequence shown here is derived from an EMBL/GenBank/DDBJ whole genome shotgun (WGS) entry which is preliminary data.</text>
</comment>
<gene>
    <name evidence="1" type="ORF">P7H27_01725</name>
</gene>
<evidence type="ECO:0000313" key="1">
    <source>
        <dbReference type="EMBL" id="MDT2758499.1"/>
    </source>
</evidence>
<protein>
    <submittedName>
        <fullName evidence="1">Uncharacterized protein</fullName>
    </submittedName>
</protein>
<proteinExistence type="predicted"/>
<sequence length="98" mass="11472">MDEFLDTTETFVRNINNSLVERDQWIDSFEILLDKMMDIQTQPNVVGADFGRLLSMLEVLIKSMKYAQGIDEDTVLVYEKRRLKPFREKLNDLNGLEA</sequence>
<dbReference type="Proteomes" id="UP001181046">
    <property type="component" value="Unassembled WGS sequence"/>
</dbReference>
<reference evidence="1" key="1">
    <citation type="submission" date="2023-03" db="EMBL/GenBank/DDBJ databases">
        <authorList>
            <person name="Shen W."/>
            <person name="Cai J."/>
        </authorList>
    </citation>
    <scope>NUCLEOTIDE SEQUENCE</scope>
    <source>
        <strain evidence="1">P66-3</strain>
    </source>
</reference>
<name>A0ABU3F753_9ENTE</name>